<dbReference type="Proteomes" id="UP001055153">
    <property type="component" value="Unassembled WGS sequence"/>
</dbReference>
<feature type="domain" description="PIN" evidence="1">
    <location>
        <begin position="5"/>
        <end position="121"/>
    </location>
</feature>
<dbReference type="Gene3D" id="3.40.50.1010">
    <property type="entry name" value="5'-nuclease"/>
    <property type="match status" value="1"/>
</dbReference>
<sequence>MTGLIFADSNLLIYAMDPNNRAKSRTSTVIIRESVAQMRLVISPQVLNECYLILALKRKFLTAAEAYRYLQTSVRSCTAPVDVRTHAIAVSLERRHTLWWWDSVALASAVQAGYRFFVSEDMNDGQIIEQIRIVNPFTPSALTTLGLT</sequence>
<dbReference type="GO" id="GO:0004519">
    <property type="term" value="F:endonuclease activity"/>
    <property type="evidence" value="ECO:0007669"/>
    <property type="project" value="UniProtKB-KW"/>
</dbReference>
<gene>
    <name evidence="2" type="primary">vapC_2</name>
    <name evidence="2" type="ORF">GMJLKIPL_6228</name>
</gene>
<dbReference type="RefSeq" id="WP_238241628.1">
    <property type="nucleotide sequence ID" value="NZ_BPQQ01000109.1"/>
</dbReference>
<reference evidence="2" key="1">
    <citation type="journal article" date="2021" name="Front. Microbiol.">
        <title>Comprehensive Comparative Genomics and Phenotyping of Methylobacterium Species.</title>
        <authorList>
            <person name="Alessa O."/>
            <person name="Ogura Y."/>
            <person name="Fujitani Y."/>
            <person name="Takami H."/>
            <person name="Hayashi T."/>
            <person name="Sahin N."/>
            <person name="Tani A."/>
        </authorList>
    </citation>
    <scope>NUCLEOTIDE SEQUENCE</scope>
    <source>
        <strain evidence="2">DSM 17168</strain>
    </source>
</reference>
<evidence type="ECO:0000313" key="2">
    <source>
        <dbReference type="EMBL" id="GJE04267.1"/>
    </source>
</evidence>
<comment type="caution">
    <text evidence="2">The sequence shown here is derived from an EMBL/GenBank/DDBJ whole genome shotgun (WGS) entry which is preliminary data.</text>
</comment>
<protein>
    <submittedName>
        <fullName evidence="2">tRNA(fMet)-specific endonuclease VapC</fullName>
    </submittedName>
</protein>
<keyword evidence="3" id="KW-1185">Reference proteome</keyword>
<keyword evidence="2" id="KW-0255">Endonuclease</keyword>
<dbReference type="InterPro" id="IPR002716">
    <property type="entry name" value="PIN_dom"/>
</dbReference>
<name>A0ABQ4SM93_9HYPH</name>
<keyword evidence="2" id="KW-0540">Nuclease</keyword>
<dbReference type="InterPro" id="IPR029060">
    <property type="entry name" value="PIN-like_dom_sf"/>
</dbReference>
<dbReference type="EMBL" id="BPQQ01000109">
    <property type="protein sequence ID" value="GJE04267.1"/>
    <property type="molecule type" value="Genomic_DNA"/>
</dbReference>
<organism evidence="2 3">
    <name type="scientific">Methylobacterium isbiliense</name>
    <dbReference type="NCBI Taxonomy" id="315478"/>
    <lineage>
        <taxon>Bacteria</taxon>
        <taxon>Pseudomonadati</taxon>
        <taxon>Pseudomonadota</taxon>
        <taxon>Alphaproteobacteria</taxon>
        <taxon>Hyphomicrobiales</taxon>
        <taxon>Methylobacteriaceae</taxon>
        <taxon>Methylobacterium</taxon>
    </lineage>
</organism>
<dbReference type="Pfam" id="PF01850">
    <property type="entry name" value="PIN"/>
    <property type="match status" value="1"/>
</dbReference>
<proteinExistence type="predicted"/>
<dbReference type="CDD" id="cd18692">
    <property type="entry name" value="PIN_VapC-like"/>
    <property type="match status" value="1"/>
</dbReference>
<accession>A0ABQ4SM93</accession>
<evidence type="ECO:0000259" key="1">
    <source>
        <dbReference type="Pfam" id="PF01850"/>
    </source>
</evidence>
<dbReference type="SUPFAM" id="SSF88723">
    <property type="entry name" value="PIN domain-like"/>
    <property type="match status" value="1"/>
</dbReference>
<evidence type="ECO:0000313" key="3">
    <source>
        <dbReference type="Proteomes" id="UP001055153"/>
    </source>
</evidence>
<reference evidence="2" key="2">
    <citation type="submission" date="2021-08" db="EMBL/GenBank/DDBJ databases">
        <authorList>
            <person name="Tani A."/>
            <person name="Ola A."/>
            <person name="Ogura Y."/>
            <person name="Katsura K."/>
            <person name="Hayashi T."/>
        </authorList>
    </citation>
    <scope>NUCLEOTIDE SEQUENCE</scope>
    <source>
        <strain evidence="2">DSM 17168</strain>
    </source>
</reference>
<keyword evidence="2" id="KW-0378">Hydrolase</keyword>